<dbReference type="Gene3D" id="3.30.720.110">
    <property type="match status" value="1"/>
</dbReference>
<keyword evidence="3" id="KW-1185">Reference proteome</keyword>
<dbReference type="EMBL" id="CP041616">
    <property type="protein sequence ID" value="QDO90052.1"/>
    <property type="molecule type" value="Genomic_DNA"/>
</dbReference>
<feature type="domain" description="VOC" evidence="1">
    <location>
        <begin position="2"/>
        <end position="124"/>
    </location>
</feature>
<dbReference type="SUPFAM" id="SSF54593">
    <property type="entry name" value="Glyoxalase/Bleomycin resistance protein/Dihydroxybiphenyl dioxygenase"/>
    <property type="match status" value="1"/>
</dbReference>
<dbReference type="RefSeq" id="WP_143784778.1">
    <property type="nucleotide sequence ID" value="NZ_CP041616.1"/>
</dbReference>
<evidence type="ECO:0000313" key="3">
    <source>
        <dbReference type="Proteomes" id="UP000315395"/>
    </source>
</evidence>
<name>A0A516GEV5_9MICO</name>
<dbReference type="OrthoDB" id="9795306at2"/>
<dbReference type="KEGG" id="orz:FNH13_18390"/>
<dbReference type="InterPro" id="IPR004360">
    <property type="entry name" value="Glyas_Fos-R_dOase_dom"/>
</dbReference>
<protein>
    <submittedName>
        <fullName evidence="2">VOC family protein</fullName>
    </submittedName>
</protein>
<organism evidence="2 3">
    <name type="scientific">Ornithinimicrobium ciconiae</name>
    <dbReference type="NCBI Taxonomy" id="2594265"/>
    <lineage>
        <taxon>Bacteria</taxon>
        <taxon>Bacillati</taxon>
        <taxon>Actinomycetota</taxon>
        <taxon>Actinomycetes</taxon>
        <taxon>Micrococcales</taxon>
        <taxon>Ornithinimicrobiaceae</taxon>
        <taxon>Ornithinimicrobium</taxon>
    </lineage>
</organism>
<dbReference type="AlphaFoldDB" id="A0A516GEV5"/>
<proteinExistence type="predicted"/>
<dbReference type="PANTHER" id="PTHR34109:SF1">
    <property type="entry name" value="VOC DOMAIN-CONTAINING PROTEIN"/>
    <property type="match status" value="1"/>
</dbReference>
<dbReference type="Pfam" id="PF00903">
    <property type="entry name" value="Glyoxalase"/>
    <property type="match status" value="1"/>
</dbReference>
<accession>A0A516GEV5</accession>
<dbReference type="PROSITE" id="PS51819">
    <property type="entry name" value="VOC"/>
    <property type="match status" value="1"/>
</dbReference>
<sequence length="147" mass="15856">MSQLRVRPKLVVEGADRAIEFYESVLGASLTSRYVMGGTVVFAQLDLPSGDVIQLKDPDDVDRSPADGGCGLVMDIMCADPDALVAAAVERGAAMIFDVDDQPYGARQGRFRDPFGHQWIAGTALTKTDKEIQRALEVWATDGGQQP</sequence>
<gene>
    <name evidence="2" type="ORF">FNH13_18390</name>
</gene>
<reference evidence="2 3" key="1">
    <citation type="submission" date="2019-07" db="EMBL/GenBank/DDBJ databases">
        <title>complete genome sequencing of Ornithinimicrobium sp. H23M54.</title>
        <authorList>
            <person name="Bae J.-W."/>
            <person name="Lee S.-Y."/>
        </authorList>
    </citation>
    <scope>NUCLEOTIDE SEQUENCE [LARGE SCALE GENOMIC DNA]</scope>
    <source>
        <strain evidence="2 3">H23M54</strain>
    </source>
</reference>
<dbReference type="PANTHER" id="PTHR34109">
    <property type="entry name" value="BNAUNNG04460D PROTEIN-RELATED"/>
    <property type="match status" value="1"/>
</dbReference>
<dbReference type="InterPro" id="IPR029068">
    <property type="entry name" value="Glyas_Bleomycin-R_OHBP_Dase"/>
</dbReference>
<evidence type="ECO:0000313" key="2">
    <source>
        <dbReference type="EMBL" id="QDO90052.1"/>
    </source>
</evidence>
<dbReference type="Proteomes" id="UP000315395">
    <property type="component" value="Chromosome"/>
</dbReference>
<evidence type="ECO:0000259" key="1">
    <source>
        <dbReference type="PROSITE" id="PS51819"/>
    </source>
</evidence>
<dbReference type="InterPro" id="IPR037523">
    <property type="entry name" value="VOC_core"/>
</dbReference>
<dbReference type="Gene3D" id="3.30.720.120">
    <property type="match status" value="1"/>
</dbReference>